<dbReference type="Proteomes" id="UP000199372">
    <property type="component" value="Unassembled WGS sequence"/>
</dbReference>
<dbReference type="GO" id="GO:0015074">
    <property type="term" value="P:DNA integration"/>
    <property type="evidence" value="ECO:0007669"/>
    <property type="project" value="InterPro"/>
</dbReference>
<dbReference type="InterPro" id="IPR036397">
    <property type="entry name" value="RNaseH_sf"/>
</dbReference>
<evidence type="ECO:0000259" key="2">
    <source>
        <dbReference type="Pfam" id="PF13683"/>
    </source>
</evidence>
<dbReference type="PANTHER" id="PTHR47515">
    <property type="entry name" value="LOW CALCIUM RESPONSE LOCUS PROTEIN T"/>
    <property type="match status" value="1"/>
</dbReference>
<proteinExistence type="predicted"/>
<evidence type="ECO:0000256" key="1">
    <source>
        <dbReference type="SAM" id="MobiDB-lite"/>
    </source>
</evidence>
<evidence type="ECO:0000313" key="4">
    <source>
        <dbReference type="Proteomes" id="UP000199372"/>
    </source>
</evidence>
<dbReference type="GO" id="GO:0003676">
    <property type="term" value="F:nucleic acid binding"/>
    <property type="evidence" value="ECO:0007669"/>
    <property type="project" value="InterPro"/>
</dbReference>
<evidence type="ECO:0000313" key="3">
    <source>
        <dbReference type="EMBL" id="SEN90421.1"/>
    </source>
</evidence>
<reference evidence="4" key="1">
    <citation type="submission" date="2016-10" db="EMBL/GenBank/DDBJ databases">
        <authorList>
            <person name="Varghese N."/>
            <person name="Submissions S."/>
        </authorList>
    </citation>
    <scope>NUCLEOTIDE SEQUENCE [LARGE SCALE GENOMIC DNA]</scope>
    <source>
        <strain evidence="4">DSM 26893</strain>
    </source>
</reference>
<feature type="region of interest" description="Disordered" evidence="1">
    <location>
        <begin position="93"/>
        <end position="118"/>
    </location>
</feature>
<accession>A0A1H8KCM1</accession>
<sequence length="118" mass="12919">MKLIIRVRRSHPIRSDDGPEFLAAAVGAKPGTPQENGYCESFNAKLRDELLYGEIFYSLAEASIVIENWRQHYNTKRPRSSLGYRPPAPKVVQWPAPPSGAASPANPAVAQGPVVHQG</sequence>
<keyword evidence="4" id="KW-1185">Reference proteome</keyword>
<dbReference type="EMBL" id="FOCM01000007">
    <property type="protein sequence ID" value="SEN90421.1"/>
    <property type="molecule type" value="Genomic_DNA"/>
</dbReference>
<dbReference type="InterPro" id="IPR001584">
    <property type="entry name" value="Integrase_cat-core"/>
</dbReference>
<dbReference type="AlphaFoldDB" id="A0A1H8KCM1"/>
<dbReference type="SUPFAM" id="SSF53098">
    <property type="entry name" value="Ribonuclease H-like"/>
    <property type="match status" value="1"/>
</dbReference>
<gene>
    <name evidence="3" type="ORF">SAMN04488011_107189</name>
</gene>
<name>A0A1H8KCM1_9RHOB</name>
<protein>
    <submittedName>
        <fullName evidence="3">Integrase core domain-containing protein</fullName>
    </submittedName>
</protein>
<feature type="compositionally biased region" description="Low complexity" evidence="1">
    <location>
        <begin position="99"/>
        <end position="108"/>
    </location>
</feature>
<dbReference type="Pfam" id="PF13683">
    <property type="entry name" value="rve_3"/>
    <property type="match status" value="1"/>
</dbReference>
<organism evidence="3 4">
    <name type="scientific">Palleronia pelagia</name>
    <dbReference type="NCBI Taxonomy" id="387096"/>
    <lineage>
        <taxon>Bacteria</taxon>
        <taxon>Pseudomonadati</taxon>
        <taxon>Pseudomonadota</taxon>
        <taxon>Alphaproteobacteria</taxon>
        <taxon>Rhodobacterales</taxon>
        <taxon>Roseobacteraceae</taxon>
        <taxon>Palleronia</taxon>
    </lineage>
</organism>
<dbReference type="PANTHER" id="PTHR47515:SF1">
    <property type="entry name" value="BLR2054 PROTEIN"/>
    <property type="match status" value="1"/>
</dbReference>
<feature type="domain" description="Integrase catalytic" evidence="2">
    <location>
        <begin position="29"/>
        <end position="87"/>
    </location>
</feature>
<dbReference type="InterPro" id="IPR012337">
    <property type="entry name" value="RNaseH-like_sf"/>
</dbReference>
<dbReference type="Gene3D" id="3.30.420.10">
    <property type="entry name" value="Ribonuclease H-like superfamily/Ribonuclease H"/>
    <property type="match status" value="1"/>
</dbReference>